<evidence type="ECO:0008006" key="3">
    <source>
        <dbReference type="Google" id="ProtNLM"/>
    </source>
</evidence>
<reference evidence="1 2" key="1">
    <citation type="submission" date="2018-08" db="EMBL/GenBank/DDBJ databases">
        <title>Aphanomyces genome sequencing and annotation.</title>
        <authorList>
            <person name="Minardi D."/>
            <person name="Oidtmann B."/>
            <person name="Van Der Giezen M."/>
            <person name="Studholme D.J."/>
        </authorList>
    </citation>
    <scope>NUCLEOTIDE SEQUENCE [LARGE SCALE GENOMIC DNA]</scope>
    <source>
        <strain evidence="1 2">NJM0002</strain>
    </source>
</reference>
<comment type="caution">
    <text evidence="1">The sequence shown here is derived from an EMBL/GenBank/DDBJ whole genome shotgun (WGS) entry which is preliminary data.</text>
</comment>
<accession>A0A3R6YWA7</accession>
<evidence type="ECO:0000313" key="2">
    <source>
        <dbReference type="Proteomes" id="UP000285060"/>
    </source>
</evidence>
<dbReference type="VEuPathDB" id="FungiDB:H310_08829"/>
<sequence length="254" mass="28849">MLVVSFDEKAATFSNRVTQFIRVLHPYLVCKYIDEQGIKWTMHQLAVAGLQFETHKSALYAVDVTFQQTTAPALSFNEKKTYFSKKHGLYGHKVEVSVGPNGLAINVTDCAVGSTSDFEMVKVNLGFHSKHLEKQPNDNNVSDNDALKTLWGLVSDKYTWKKDEYNIYFQTCVVLTNVHVRFNPLRNVDCKGYNQHLNRLLSIGSKITARNLSSKAKYRENRKARIQAVLGLANSGYTSEDYDIGYEETDNIFD</sequence>
<dbReference type="VEuPathDB" id="FungiDB:H310_08828"/>
<dbReference type="EMBL" id="QUSY01003452">
    <property type="protein sequence ID" value="RHY17476.1"/>
    <property type="molecule type" value="Genomic_DNA"/>
</dbReference>
<gene>
    <name evidence="1" type="ORF">DYB32_010513</name>
</gene>
<dbReference type="Proteomes" id="UP000285060">
    <property type="component" value="Unassembled WGS sequence"/>
</dbReference>
<proteinExistence type="predicted"/>
<organism evidence="1 2">
    <name type="scientific">Aphanomyces invadans</name>
    <dbReference type="NCBI Taxonomy" id="157072"/>
    <lineage>
        <taxon>Eukaryota</taxon>
        <taxon>Sar</taxon>
        <taxon>Stramenopiles</taxon>
        <taxon>Oomycota</taxon>
        <taxon>Saprolegniomycetes</taxon>
        <taxon>Saprolegniales</taxon>
        <taxon>Verrucalvaceae</taxon>
        <taxon>Aphanomyces</taxon>
    </lineage>
</organism>
<name>A0A3R6YWA7_9STRA</name>
<evidence type="ECO:0000313" key="1">
    <source>
        <dbReference type="EMBL" id="RHY17476.1"/>
    </source>
</evidence>
<dbReference type="AlphaFoldDB" id="A0A3R6YWA7"/>
<keyword evidence="2" id="KW-1185">Reference proteome</keyword>
<protein>
    <recommendedName>
        <fullName evidence="3">DDE Tnp4 domain-containing protein</fullName>
    </recommendedName>
</protein>